<gene>
    <name evidence="1" type="ORF">Vadar_019906</name>
</gene>
<dbReference type="Proteomes" id="UP000828048">
    <property type="component" value="Chromosome 12"/>
</dbReference>
<sequence>MRNCSRQPASDVVQRANYLFENGFGKYDLLRDNCEDFATYCRTGILIVGPGRSGQIGSLARKFPETAATPSCFF</sequence>
<name>A0ACB7ZCR0_9ERIC</name>
<evidence type="ECO:0000313" key="1">
    <source>
        <dbReference type="EMBL" id="KAH7863615.1"/>
    </source>
</evidence>
<comment type="caution">
    <text evidence="1">The sequence shown here is derived from an EMBL/GenBank/DDBJ whole genome shotgun (WGS) entry which is preliminary data.</text>
</comment>
<evidence type="ECO:0000313" key="2">
    <source>
        <dbReference type="Proteomes" id="UP000828048"/>
    </source>
</evidence>
<protein>
    <submittedName>
        <fullName evidence="1">Uncharacterized protein</fullName>
    </submittedName>
</protein>
<keyword evidence="2" id="KW-1185">Reference proteome</keyword>
<proteinExistence type="predicted"/>
<reference evidence="1 2" key="1">
    <citation type="journal article" date="2021" name="Hortic Res">
        <title>High-quality reference genome and annotation aids understanding of berry development for evergreen blueberry (Vaccinium darrowii).</title>
        <authorList>
            <person name="Yu J."/>
            <person name="Hulse-Kemp A.M."/>
            <person name="Babiker E."/>
            <person name="Staton M."/>
        </authorList>
    </citation>
    <scope>NUCLEOTIDE SEQUENCE [LARGE SCALE GENOMIC DNA]</scope>
    <source>
        <strain evidence="2">cv. NJ 8807/NJ 8810</strain>
        <tissue evidence="1">Young leaf</tissue>
    </source>
</reference>
<accession>A0ACB7ZCR0</accession>
<organism evidence="1 2">
    <name type="scientific">Vaccinium darrowii</name>
    <dbReference type="NCBI Taxonomy" id="229202"/>
    <lineage>
        <taxon>Eukaryota</taxon>
        <taxon>Viridiplantae</taxon>
        <taxon>Streptophyta</taxon>
        <taxon>Embryophyta</taxon>
        <taxon>Tracheophyta</taxon>
        <taxon>Spermatophyta</taxon>
        <taxon>Magnoliopsida</taxon>
        <taxon>eudicotyledons</taxon>
        <taxon>Gunneridae</taxon>
        <taxon>Pentapetalae</taxon>
        <taxon>asterids</taxon>
        <taxon>Ericales</taxon>
        <taxon>Ericaceae</taxon>
        <taxon>Vaccinioideae</taxon>
        <taxon>Vaccinieae</taxon>
        <taxon>Vaccinium</taxon>
    </lineage>
</organism>
<dbReference type="EMBL" id="CM037162">
    <property type="protein sequence ID" value="KAH7863615.1"/>
    <property type="molecule type" value="Genomic_DNA"/>
</dbReference>